<feature type="transmembrane region" description="Helical" evidence="1">
    <location>
        <begin position="6"/>
        <end position="22"/>
    </location>
</feature>
<keyword evidence="1" id="KW-1133">Transmembrane helix</keyword>
<evidence type="ECO:0000313" key="2">
    <source>
        <dbReference type="EMBL" id="SMP60723.1"/>
    </source>
</evidence>
<keyword evidence="3" id="KW-1185">Reference proteome</keyword>
<evidence type="ECO:0000256" key="1">
    <source>
        <dbReference type="SAM" id="Phobius"/>
    </source>
</evidence>
<dbReference type="EMBL" id="FXUF01000008">
    <property type="protein sequence ID" value="SMP60723.1"/>
    <property type="molecule type" value="Genomic_DNA"/>
</dbReference>
<dbReference type="Proteomes" id="UP001158066">
    <property type="component" value="Unassembled WGS sequence"/>
</dbReference>
<reference evidence="2" key="1">
    <citation type="submission" date="2017-05" db="EMBL/GenBank/DDBJ databases">
        <authorList>
            <person name="Varghese N."/>
            <person name="Submissions S."/>
        </authorList>
    </citation>
    <scope>NUCLEOTIDE SEQUENCE</scope>
    <source>
        <strain evidence="2">Su22</strain>
    </source>
</reference>
<keyword evidence="1" id="KW-0812">Transmembrane</keyword>
<evidence type="ECO:0000313" key="3">
    <source>
        <dbReference type="Proteomes" id="UP001158066"/>
    </source>
</evidence>
<comment type="caution">
    <text evidence="2">The sequence shown here is derived from an EMBL/GenBank/DDBJ whole genome shotgun (WGS) entry which is preliminary data.</text>
</comment>
<protein>
    <submittedName>
        <fullName evidence="2">Uncharacterized protein</fullName>
    </submittedName>
</protein>
<keyword evidence="1" id="KW-0472">Membrane</keyword>
<organism evidence="2 3">
    <name type="scientific">Anoxynatronum buryatiense</name>
    <dbReference type="NCBI Taxonomy" id="489973"/>
    <lineage>
        <taxon>Bacteria</taxon>
        <taxon>Bacillati</taxon>
        <taxon>Bacillota</taxon>
        <taxon>Clostridia</taxon>
        <taxon>Eubacteriales</taxon>
        <taxon>Clostridiaceae</taxon>
        <taxon>Anoxynatronum</taxon>
    </lineage>
</organism>
<accession>A0AA45WWU4</accession>
<gene>
    <name evidence="2" type="ORF">SAMN06296020_108171</name>
</gene>
<dbReference type="AlphaFoldDB" id="A0AA45WWU4"/>
<feature type="transmembrane region" description="Helical" evidence="1">
    <location>
        <begin position="34"/>
        <end position="56"/>
    </location>
</feature>
<name>A0AA45WWU4_9CLOT</name>
<sequence>MVLGSFLPFLIFYVLDKLFNMKKKCMSLFKSTKSYRNTIAVISLLSLLIVGTGTYLAGIENYIIPFSMMYLILYLLYTPETETGSKSG</sequence>
<proteinExistence type="predicted"/>